<dbReference type="EMBL" id="JAPUFD010000017">
    <property type="protein sequence ID" value="MDI1492127.1"/>
    <property type="molecule type" value="Genomic_DNA"/>
</dbReference>
<reference evidence="1" key="1">
    <citation type="journal article" date="2023" name="Genome Biol. Evol.">
        <title>First Whole Genome Sequence and Flow Cytometry Genome Size Data for the Lichen-Forming Fungus Ramalina farinacea (Ascomycota).</title>
        <authorList>
            <person name="Llewellyn T."/>
            <person name="Mian S."/>
            <person name="Hill R."/>
            <person name="Leitch I.J."/>
            <person name="Gaya E."/>
        </authorList>
    </citation>
    <scope>NUCLEOTIDE SEQUENCE</scope>
    <source>
        <strain evidence="1">LIQ254RAFAR</strain>
    </source>
</reference>
<comment type="caution">
    <text evidence="1">The sequence shown here is derived from an EMBL/GenBank/DDBJ whole genome shotgun (WGS) entry which is preliminary data.</text>
</comment>
<protein>
    <submittedName>
        <fullName evidence="1">Uncharacterized protein</fullName>
    </submittedName>
</protein>
<dbReference type="AlphaFoldDB" id="A0AA43QTU9"/>
<evidence type="ECO:0000313" key="1">
    <source>
        <dbReference type="EMBL" id="MDI1492127.1"/>
    </source>
</evidence>
<accession>A0AA43QTU9</accession>
<keyword evidence="2" id="KW-1185">Reference proteome</keyword>
<dbReference type="Proteomes" id="UP001161017">
    <property type="component" value="Unassembled WGS sequence"/>
</dbReference>
<sequence>MFGSGCVLNKKKEEELRQSIIRQYESLNKEKRKEISYSGEQDFALEFTAYAKSAVAQGQVLILLCENFTIGCLFWLQNTLTENFLKNRTTKSGIPYKDAIKELRRRELAGTAKKSGATELCDTVRAEHRRIYKVDEIAHDGFIE</sequence>
<proteinExistence type="predicted"/>
<evidence type="ECO:0000313" key="2">
    <source>
        <dbReference type="Proteomes" id="UP001161017"/>
    </source>
</evidence>
<organism evidence="1 2">
    <name type="scientific">Ramalina farinacea</name>
    <dbReference type="NCBI Taxonomy" id="258253"/>
    <lineage>
        <taxon>Eukaryota</taxon>
        <taxon>Fungi</taxon>
        <taxon>Dikarya</taxon>
        <taxon>Ascomycota</taxon>
        <taxon>Pezizomycotina</taxon>
        <taxon>Lecanoromycetes</taxon>
        <taxon>OSLEUM clade</taxon>
        <taxon>Lecanoromycetidae</taxon>
        <taxon>Lecanorales</taxon>
        <taxon>Lecanorineae</taxon>
        <taxon>Ramalinaceae</taxon>
        <taxon>Ramalina</taxon>
    </lineage>
</organism>
<name>A0AA43QTU9_9LECA</name>
<gene>
    <name evidence="1" type="ORF">OHK93_003339</name>
</gene>